<evidence type="ECO:0000256" key="1">
    <source>
        <dbReference type="ARBA" id="ARBA00011888"/>
    </source>
</evidence>
<dbReference type="RefSeq" id="WP_345256288.1">
    <property type="nucleotide sequence ID" value="NZ_BAABGY010000007.1"/>
</dbReference>
<feature type="domain" description="Nucleoside phosphorylase" evidence="4">
    <location>
        <begin position="30"/>
        <end position="266"/>
    </location>
</feature>
<protein>
    <recommendedName>
        <fullName evidence="2">Uridine phosphorylase</fullName>
        <ecNumber evidence="1">2.4.2.3</ecNumber>
    </recommendedName>
</protein>
<keyword evidence="6" id="KW-1185">Reference proteome</keyword>
<dbReference type="InterPro" id="IPR000845">
    <property type="entry name" value="Nucleoside_phosphorylase_d"/>
</dbReference>
<dbReference type="PANTHER" id="PTHR43691">
    <property type="entry name" value="URIDINE PHOSPHORYLASE"/>
    <property type="match status" value="1"/>
</dbReference>
<gene>
    <name evidence="5" type="ORF">GCM10023184_27060</name>
</gene>
<evidence type="ECO:0000256" key="2">
    <source>
        <dbReference type="ARBA" id="ARBA00021980"/>
    </source>
</evidence>
<dbReference type="Gene3D" id="3.40.50.1580">
    <property type="entry name" value="Nucleoside phosphorylase domain"/>
    <property type="match status" value="1"/>
</dbReference>
<accession>A0ABP8H3Z1</accession>
<sequence length="293" mass="32463">MQPIAESELIINARGAIYHLDLRPEELAPTVITVGDPHRVKEVSKHFDRIEVQREHREFITHTGYIGAKRLSVVSTGIGPDNIDIVFNELDALVNIDFGTRLIRPELSSLQIVRMGTSGSLQAHIPVDSFVASTHALGLDNLLNYYRLEQNMEENALLQSFNTHTGLNTQVTNPYISGAAPSLLKHFVAEFHQGITVTCPGFYGPQGRVLRLGIRNPALIDRLTEFRYGNHFISNFEMETSAIYGLGRLLGHQCLSLSAIVANRVARTFSKDGNALVERMIEHSLGILSTLPG</sequence>
<proteinExistence type="predicted"/>
<dbReference type="PANTHER" id="PTHR43691:SF11">
    <property type="entry name" value="FI09636P-RELATED"/>
    <property type="match status" value="1"/>
</dbReference>
<dbReference type="Pfam" id="PF01048">
    <property type="entry name" value="PNP_UDP_1"/>
    <property type="match status" value="1"/>
</dbReference>
<dbReference type="EC" id="2.4.2.3" evidence="1"/>
<evidence type="ECO:0000313" key="6">
    <source>
        <dbReference type="Proteomes" id="UP001501725"/>
    </source>
</evidence>
<comment type="caution">
    <text evidence="5">The sequence shown here is derived from an EMBL/GenBank/DDBJ whole genome shotgun (WGS) entry which is preliminary data.</text>
</comment>
<comment type="catalytic activity">
    <reaction evidence="3">
        <text>uridine + phosphate = alpha-D-ribose 1-phosphate + uracil</text>
        <dbReference type="Rhea" id="RHEA:24388"/>
        <dbReference type="ChEBI" id="CHEBI:16704"/>
        <dbReference type="ChEBI" id="CHEBI:17568"/>
        <dbReference type="ChEBI" id="CHEBI:43474"/>
        <dbReference type="ChEBI" id="CHEBI:57720"/>
        <dbReference type="EC" id="2.4.2.3"/>
    </reaction>
</comment>
<dbReference type="InterPro" id="IPR035994">
    <property type="entry name" value="Nucleoside_phosphorylase_sf"/>
</dbReference>
<evidence type="ECO:0000259" key="4">
    <source>
        <dbReference type="Pfam" id="PF01048"/>
    </source>
</evidence>
<organism evidence="5 6">
    <name type="scientific">Flaviaesturariibacter amylovorans</name>
    <dbReference type="NCBI Taxonomy" id="1084520"/>
    <lineage>
        <taxon>Bacteria</taxon>
        <taxon>Pseudomonadati</taxon>
        <taxon>Bacteroidota</taxon>
        <taxon>Chitinophagia</taxon>
        <taxon>Chitinophagales</taxon>
        <taxon>Chitinophagaceae</taxon>
        <taxon>Flaviaestuariibacter</taxon>
    </lineage>
</organism>
<dbReference type="Proteomes" id="UP001501725">
    <property type="component" value="Unassembled WGS sequence"/>
</dbReference>
<dbReference type="CDD" id="cd00436">
    <property type="entry name" value="UP_TbUP-like"/>
    <property type="match status" value="1"/>
</dbReference>
<evidence type="ECO:0000256" key="3">
    <source>
        <dbReference type="ARBA" id="ARBA00048447"/>
    </source>
</evidence>
<name>A0ABP8H3Z1_9BACT</name>
<dbReference type="SUPFAM" id="SSF53167">
    <property type="entry name" value="Purine and uridine phosphorylases"/>
    <property type="match status" value="1"/>
</dbReference>
<reference evidence="6" key="1">
    <citation type="journal article" date="2019" name="Int. J. Syst. Evol. Microbiol.">
        <title>The Global Catalogue of Microorganisms (GCM) 10K type strain sequencing project: providing services to taxonomists for standard genome sequencing and annotation.</title>
        <authorList>
            <consortium name="The Broad Institute Genomics Platform"/>
            <consortium name="The Broad Institute Genome Sequencing Center for Infectious Disease"/>
            <person name="Wu L."/>
            <person name="Ma J."/>
        </authorList>
    </citation>
    <scope>NUCLEOTIDE SEQUENCE [LARGE SCALE GENOMIC DNA]</scope>
    <source>
        <strain evidence="6">JCM 17919</strain>
    </source>
</reference>
<dbReference type="EMBL" id="BAABGY010000007">
    <property type="protein sequence ID" value="GAA4333700.1"/>
    <property type="molecule type" value="Genomic_DNA"/>
</dbReference>
<evidence type="ECO:0000313" key="5">
    <source>
        <dbReference type="EMBL" id="GAA4333700.1"/>
    </source>
</evidence>